<evidence type="ECO:0000313" key="1">
    <source>
        <dbReference type="EMBL" id="TVY85124.1"/>
    </source>
</evidence>
<keyword evidence="2" id="KW-1185">Reference proteome</keyword>
<dbReference type="OrthoDB" id="5069333at2759"/>
<sequence length="291" mass="32101">MLGEGYDECDGYSPLSSMPLPISPNFSVNQSLGTVEESASRRLQRGSISSTAMSPPCVEEMAAMPTGSASLDFQHPLSWSLSPQYHQEAPNGSAFHLEPSLQDHLMSVGPTPELGFLSNNVCTPSNFCQYSSGCNCFNDALQSLQGLHHHASCIDLGASFDVVLMCVGKTCSNTTLMLLATIIGKIVSFYRDASQRYFDFTPGPLKQQQSLPLTFGSYKISGDDGRWLEMEILLREIRKVEEVFLKFQDIITVGDLDEHGVIHTAVTTYLRQTLNVTFEVLNMRRANSMDH</sequence>
<gene>
    <name evidence="1" type="ORF">LSUE1_G000434</name>
</gene>
<comment type="caution">
    <text evidence="1">The sequence shown here is derived from an EMBL/GenBank/DDBJ whole genome shotgun (WGS) entry which is preliminary data.</text>
</comment>
<organism evidence="1 2">
    <name type="scientific">Lachnellula suecica</name>
    <dbReference type="NCBI Taxonomy" id="602035"/>
    <lineage>
        <taxon>Eukaryota</taxon>
        <taxon>Fungi</taxon>
        <taxon>Dikarya</taxon>
        <taxon>Ascomycota</taxon>
        <taxon>Pezizomycotina</taxon>
        <taxon>Leotiomycetes</taxon>
        <taxon>Helotiales</taxon>
        <taxon>Lachnaceae</taxon>
        <taxon>Lachnellula</taxon>
    </lineage>
</organism>
<evidence type="ECO:0000313" key="2">
    <source>
        <dbReference type="Proteomes" id="UP000469558"/>
    </source>
</evidence>
<name>A0A8T9CMS3_9HELO</name>
<accession>A0A8T9CMS3</accession>
<dbReference type="AlphaFoldDB" id="A0A8T9CMS3"/>
<proteinExistence type="predicted"/>
<protein>
    <submittedName>
        <fullName evidence="1">Uncharacterized protein</fullName>
    </submittedName>
</protein>
<dbReference type="EMBL" id="QGMK01000029">
    <property type="protein sequence ID" value="TVY85124.1"/>
    <property type="molecule type" value="Genomic_DNA"/>
</dbReference>
<dbReference type="Proteomes" id="UP000469558">
    <property type="component" value="Unassembled WGS sequence"/>
</dbReference>
<reference evidence="1 2" key="1">
    <citation type="submission" date="2018-05" db="EMBL/GenBank/DDBJ databases">
        <title>Genome sequencing and assembly of the regulated plant pathogen Lachnellula willkommii and related sister species for the development of diagnostic species identification markers.</title>
        <authorList>
            <person name="Giroux E."/>
            <person name="Bilodeau G."/>
        </authorList>
    </citation>
    <scope>NUCLEOTIDE SEQUENCE [LARGE SCALE GENOMIC DNA]</scope>
    <source>
        <strain evidence="1 2">CBS 268.59</strain>
    </source>
</reference>